<name>A0A917TLV4_9ACTN</name>
<reference evidence="1" key="2">
    <citation type="submission" date="2020-09" db="EMBL/GenBank/DDBJ databases">
        <authorList>
            <person name="Sun Q."/>
            <person name="Ohkuma M."/>
        </authorList>
    </citation>
    <scope>NUCLEOTIDE SEQUENCE</scope>
    <source>
        <strain evidence="1">JCM 19831</strain>
    </source>
</reference>
<evidence type="ECO:0000313" key="2">
    <source>
        <dbReference type="Proteomes" id="UP000642070"/>
    </source>
</evidence>
<gene>
    <name evidence="1" type="ORF">GCM10007977_031620</name>
</gene>
<organism evidence="1 2">
    <name type="scientific">Dactylosporangium sucinum</name>
    <dbReference type="NCBI Taxonomy" id="1424081"/>
    <lineage>
        <taxon>Bacteria</taxon>
        <taxon>Bacillati</taxon>
        <taxon>Actinomycetota</taxon>
        <taxon>Actinomycetes</taxon>
        <taxon>Micromonosporales</taxon>
        <taxon>Micromonosporaceae</taxon>
        <taxon>Dactylosporangium</taxon>
    </lineage>
</organism>
<dbReference type="Gene3D" id="3.40.50.410">
    <property type="entry name" value="von Willebrand factor, type A domain"/>
    <property type="match status" value="1"/>
</dbReference>
<dbReference type="RefSeq" id="WP_190250571.1">
    <property type="nucleotide sequence ID" value="NZ_BMPI01000013.1"/>
</dbReference>
<keyword evidence="2" id="KW-1185">Reference proteome</keyword>
<dbReference type="EMBL" id="BMPI01000013">
    <property type="protein sequence ID" value="GGM27972.1"/>
    <property type="molecule type" value="Genomic_DNA"/>
</dbReference>
<sequence>MTTQFDNPPAASVRTYLIYVVLDTSESMRVPKPGTQQRSAPLDHFIDLFPRMIRELAANPVTNNLAAVSVLAFNDDAEVLRPMTPLDRAVPIGKPRIGFGTDYAGVLKFLVAQHVKDVRAVKQDRSRDGYNVDVARPWIFFVTDGRPFAHDADQAKAEWMQYREQLTDPPTEARIVAIGLPGADEDVLWWLATGNEHGLRRNAFISDQRRADPKELSVSVVDAIKSSISASARTGLLSIRTPVGMRRIDGPTNG</sequence>
<dbReference type="SUPFAM" id="SSF53300">
    <property type="entry name" value="vWA-like"/>
    <property type="match status" value="1"/>
</dbReference>
<protein>
    <recommendedName>
        <fullName evidence="3">VWFA domain-containing protein</fullName>
    </recommendedName>
</protein>
<reference evidence="1" key="1">
    <citation type="journal article" date="2014" name="Int. J. Syst. Evol. Microbiol.">
        <title>Complete genome sequence of Corynebacterium casei LMG S-19264T (=DSM 44701T), isolated from a smear-ripened cheese.</title>
        <authorList>
            <consortium name="US DOE Joint Genome Institute (JGI-PGF)"/>
            <person name="Walter F."/>
            <person name="Albersmeier A."/>
            <person name="Kalinowski J."/>
            <person name="Ruckert C."/>
        </authorList>
    </citation>
    <scope>NUCLEOTIDE SEQUENCE</scope>
    <source>
        <strain evidence="1">JCM 19831</strain>
    </source>
</reference>
<dbReference type="Proteomes" id="UP000642070">
    <property type="component" value="Unassembled WGS sequence"/>
</dbReference>
<evidence type="ECO:0000313" key="1">
    <source>
        <dbReference type="EMBL" id="GGM27972.1"/>
    </source>
</evidence>
<evidence type="ECO:0008006" key="3">
    <source>
        <dbReference type="Google" id="ProtNLM"/>
    </source>
</evidence>
<dbReference type="AlphaFoldDB" id="A0A917TLV4"/>
<comment type="caution">
    <text evidence="1">The sequence shown here is derived from an EMBL/GenBank/DDBJ whole genome shotgun (WGS) entry which is preliminary data.</text>
</comment>
<proteinExistence type="predicted"/>
<accession>A0A917TLV4</accession>
<dbReference type="InterPro" id="IPR036465">
    <property type="entry name" value="vWFA_dom_sf"/>
</dbReference>